<organism evidence="1 2">
    <name type="scientific">Planktotalea frisia</name>
    <dbReference type="NCBI Taxonomy" id="696762"/>
    <lineage>
        <taxon>Bacteria</taxon>
        <taxon>Pseudomonadati</taxon>
        <taxon>Pseudomonadota</taxon>
        <taxon>Alphaproteobacteria</taxon>
        <taxon>Rhodobacterales</taxon>
        <taxon>Paracoccaceae</taxon>
        <taxon>Planktotalea</taxon>
    </lineage>
</organism>
<evidence type="ECO:0000313" key="2">
    <source>
        <dbReference type="Proteomes" id="UP000184514"/>
    </source>
</evidence>
<dbReference type="EMBL" id="MLCB01000159">
    <property type="protein sequence ID" value="OJI93050.1"/>
    <property type="molecule type" value="Genomic_DNA"/>
</dbReference>
<name>A0A1L9NUS3_9RHOB</name>
<dbReference type="AlphaFoldDB" id="A0A1L9NUS3"/>
<comment type="caution">
    <text evidence="1">The sequence shown here is derived from an EMBL/GenBank/DDBJ whole genome shotgun (WGS) entry which is preliminary data.</text>
</comment>
<dbReference type="Proteomes" id="UP000184514">
    <property type="component" value="Unassembled WGS sequence"/>
</dbReference>
<accession>A0A1L9NUS3</accession>
<gene>
    <name evidence="1" type="ORF">PFRI_28250</name>
</gene>
<proteinExistence type="predicted"/>
<keyword evidence="2" id="KW-1185">Reference proteome</keyword>
<sequence>MNLSEKEHTKPLFFLLNLSGSVLFLIRQTNTVCGFLVVFNRGEFNAIPLLPQNPNFFMGYDAEIV</sequence>
<evidence type="ECO:0000313" key="1">
    <source>
        <dbReference type="EMBL" id="OJI93050.1"/>
    </source>
</evidence>
<reference evidence="1 2" key="1">
    <citation type="submission" date="2016-10" db="EMBL/GenBank/DDBJ databases">
        <title>Genome sequence of Planktotalea frisia SH6-1.</title>
        <authorList>
            <person name="Poehlein A."/>
            <person name="Bakenhus I."/>
            <person name="Voget S."/>
            <person name="Brinkhoff T."/>
            <person name="Simon M."/>
        </authorList>
    </citation>
    <scope>NUCLEOTIDE SEQUENCE [LARGE SCALE GENOMIC DNA]</scope>
    <source>
        <strain evidence="1 2">SH6-1</strain>
    </source>
</reference>
<protein>
    <submittedName>
        <fullName evidence="1">Uncharacterized protein</fullName>
    </submittedName>
</protein>
<dbReference type="STRING" id="696762.PFRI_28250"/>